<evidence type="ECO:0000313" key="1">
    <source>
        <dbReference type="EMBL" id="MCU9612977.1"/>
    </source>
</evidence>
<accession>A0AAE3IRP9</accession>
<dbReference type="PANTHER" id="PTHR37166">
    <property type="entry name" value="PROTEIN FLAG"/>
    <property type="match status" value="1"/>
</dbReference>
<dbReference type="Pfam" id="PF03646">
    <property type="entry name" value="FlaG"/>
    <property type="match status" value="1"/>
</dbReference>
<proteinExistence type="predicted"/>
<dbReference type="InterPro" id="IPR035924">
    <property type="entry name" value="FlaG-like_sf"/>
</dbReference>
<organism evidence="1 2">
    <name type="scientific">Perspicuibacillus lycopersici</name>
    <dbReference type="NCBI Taxonomy" id="1325689"/>
    <lineage>
        <taxon>Bacteria</taxon>
        <taxon>Bacillati</taxon>
        <taxon>Bacillota</taxon>
        <taxon>Bacilli</taxon>
        <taxon>Bacillales</taxon>
        <taxon>Bacillaceae</taxon>
        <taxon>Perspicuibacillus</taxon>
    </lineage>
</organism>
<dbReference type="EMBL" id="JAOUSF010000002">
    <property type="protein sequence ID" value="MCU9612977.1"/>
    <property type="molecule type" value="Genomic_DNA"/>
</dbReference>
<keyword evidence="1" id="KW-0282">Flagellum</keyword>
<name>A0AAE3IRP9_9BACI</name>
<keyword evidence="1" id="KW-0969">Cilium</keyword>
<protein>
    <submittedName>
        <fullName evidence="1">Flagellar protein FlaG</fullName>
    </submittedName>
</protein>
<keyword evidence="1" id="KW-0966">Cell projection</keyword>
<dbReference type="RefSeq" id="WP_263072185.1">
    <property type="nucleotide sequence ID" value="NZ_JAOUSF010000002.1"/>
</dbReference>
<dbReference type="SUPFAM" id="SSF160214">
    <property type="entry name" value="FlaG-like"/>
    <property type="match status" value="1"/>
</dbReference>
<dbReference type="PANTHER" id="PTHR37166:SF1">
    <property type="entry name" value="PROTEIN FLAG"/>
    <property type="match status" value="1"/>
</dbReference>
<reference evidence="1" key="1">
    <citation type="submission" date="2022-10" db="EMBL/GenBank/DDBJ databases">
        <title>Description of Fervidibacillus gen. nov. in the family Fervidibacillaceae fam. nov. with two species, Fervidibacillus albus sp. nov., and Fervidibacillus halotolerans sp. nov., isolated from tidal flat sediments.</title>
        <authorList>
            <person name="Kwon K.K."/>
            <person name="Yang S.-H."/>
        </authorList>
    </citation>
    <scope>NUCLEOTIDE SEQUENCE</scope>
    <source>
        <strain evidence="1">JCM 19140</strain>
    </source>
</reference>
<dbReference type="NCBIfam" id="NF005834">
    <property type="entry name" value="PRK07738.1"/>
    <property type="match status" value="1"/>
</dbReference>
<evidence type="ECO:0000313" key="2">
    <source>
        <dbReference type="Proteomes" id="UP001209318"/>
    </source>
</evidence>
<dbReference type="InterPro" id="IPR005186">
    <property type="entry name" value="FlaG"/>
</dbReference>
<dbReference type="Proteomes" id="UP001209318">
    <property type="component" value="Unassembled WGS sequence"/>
</dbReference>
<dbReference type="AlphaFoldDB" id="A0AAE3IRP9"/>
<keyword evidence="2" id="KW-1185">Reference proteome</keyword>
<comment type="caution">
    <text evidence="1">The sequence shown here is derived from an EMBL/GenBank/DDBJ whole genome shotgun (WGS) entry which is preliminary data.</text>
</comment>
<dbReference type="Gene3D" id="3.30.160.170">
    <property type="entry name" value="FlaG-like"/>
    <property type="match status" value="1"/>
</dbReference>
<gene>
    <name evidence="1" type="primary">flaG</name>
    <name evidence="1" type="ORF">OEV98_05360</name>
</gene>
<sequence>MIDKIPSRQHVIATSINGTKTGDNSVQSNVQATINHGEKATNSGLTKAEEKKDKAIHEKQIQDIVKKINEKLIHDNTSLKFEIHEDLDRYYVKVIDDETKETIKEIPPKKMLDYYAAMRENMGLEIDTRV</sequence>